<dbReference type="Gene3D" id="3.50.20.10">
    <property type="entry name" value="Pyruvoyl-Dependent Histidine Decarboxylase, subunit B"/>
    <property type="match status" value="1"/>
</dbReference>
<dbReference type="SFLD" id="SFLDG01170">
    <property type="entry name" value="Pyruvoyl-dependent_arginine_de"/>
    <property type="match status" value="1"/>
</dbReference>
<dbReference type="EMBL" id="LT629749">
    <property type="protein sequence ID" value="SDT07103.1"/>
    <property type="molecule type" value="Genomic_DNA"/>
</dbReference>
<name>A0A1H1XCR3_9ACTN</name>
<dbReference type="Proteomes" id="UP000199092">
    <property type="component" value="Chromosome I"/>
</dbReference>
<evidence type="ECO:0000313" key="9">
    <source>
        <dbReference type="EMBL" id="SDT07103.1"/>
    </source>
</evidence>
<dbReference type="Pfam" id="PF01862">
    <property type="entry name" value="PvlArgDC"/>
    <property type="match status" value="1"/>
</dbReference>
<dbReference type="InterPro" id="IPR016104">
    <property type="entry name" value="Pyr-dep_his/arg-deCO2ase"/>
</dbReference>
<evidence type="ECO:0000256" key="8">
    <source>
        <dbReference type="ARBA" id="ARBA00049309"/>
    </source>
</evidence>
<dbReference type="GO" id="GO:0008792">
    <property type="term" value="F:arginine decarboxylase activity"/>
    <property type="evidence" value="ECO:0007669"/>
    <property type="project" value="UniProtKB-EC"/>
</dbReference>
<comment type="similarity">
    <text evidence="2">Belongs to the pyruvoyl-dependent arginine decarboxylase family.</text>
</comment>
<proteinExistence type="inferred from homology"/>
<dbReference type="STRING" id="546871.SAMN04488543_2965"/>
<evidence type="ECO:0000256" key="3">
    <source>
        <dbReference type="ARBA" id="ARBA00012426"/>
    </source>
</evidence>
<keyword evidence="10" id="KW-1185">Reference proteome</keyword>
<evidence type="ECO:0000256" key="2">
    <source>
        <dbReference type="ARBA" id="ARBA00008611"/>
    </source>
</evidence>
<evidence type="ECO:0000256" key="5">
    <source>
        <dbReference type="ARBA" id="ARBA00022793"/>
    </source>
</evidence>
<dbReference type="PANTHER" id="PTHR40438:SF1">
    <property type="entry name" value="PYRUVOYL-DEPENDENT ARGININE DECARBOXYLASE"/>
    <property type="match status" value="1"/>
</dbReference>
<organism evidence="9 10">
    <name type="scientific">Friedmanniella luteola</name>
    <dbReference type="NCBI Taxonomy" id="546871"/>
    <lineage>
        <taxon>Bacteria</taxon>
        <taxon>Bacillati</taxon>
        <taxon>Actinomycetota</taxon>
        <taxon>Actinomycetes</taxon>
        <taxon>Propionibacteriales</taxon>
        <taxon>Nocardioidaceae</taxon>
        <taxon>Friedmanniella</taxon>
    </lineage>
</organism>
<sequence>MPSSQVQVSTPPAPDHRAGHPALTQLRIRMSSSRAEGPTRLAAFDAALVAAGLANFNLLPLSSVIPVGAAVDVVPPADQLKGRHGDLLYCVYAASYATTPGAQAWAGMAWALQTDGSGAGLFVEHSSTTEADLHAHLGATLGAMMENREQDYVEGGRLVASATCTAAPVAALVVASYQTAGWHPAPVPGAAR</sequence>
<dbReference type="PANTHER" id="PTHR40438">
    <property type="entry name" value="PYRUVOYL-DEPENDENT ARGININE DECARBOXYLASE"/>
    <property type="match status" value="1"/>
</dbReference>
<keyword evidence="6" id="KW-0456">Lyase</keyword>
<dbReference type="InterPro" id="IPR002724">
    <property type="entry name" value="Pyruvoyl-dep_arg_deCO2ase"/>
</dbReference>
<keyword evidence="5" id="KW-0210">Decarboxylase</keyword>
<gene>
    <name evidence="9" type="ORF">SAMN04488543_2965</name>
</gene>
<evidence type="ECO:0000256" key="1">
    <source>
        <dbReference type="ARBA" id="ARBA00001928"/>
    </source>
</evidence>
<keyword evidence="7" id="KW-0670">Pyruvate</keyword>
<accession>A0A1H1XCR3</accession>
<dbReference type="EC" id="4.1.1.19" evidence="3"/>
<comment type="cofactor">
    <cofactor evidence="1">
        <name>pyruvate</name>
        <dbReference type="ChEBI" id="CHEBI:15361"/>
    </cofactor>
</comment>
<evidence type="ECO:0000256" key="7">
    <source>
        <dbReference type="ARBA" id="ARBA00023317"/>
    </source>
</evidence>
<dbReference type="GO" id="GO:0006527">
    <property type="term" value="P:L-arginine catabolic process"/>
    <property type="evidence" value="ECO:0007669"/>
    <property type="project" value="InterPro"/>
</dbReference>
<dbReference type="AlphaFoldDB" id="A0A1H1XCR3"/>
<reference evidence="9 10" key="1">
    <citation type="submission" date="2016-10" db="EMBL/GenBank/DDBJ databases">
        <authorList>
            <person name="de Groot N.N."/>
        </authorList>
    </citation>
    <scope>NUCLEOTIDE SEQUENCE [LARGE SCALE GENOMIC DNA]</scope>
    <source>
        <strain evidence="9 10">DSM 21741</strain>
    </source>
</reference>
<comment type="catalytic activity">
    <reaction evidence="8">
        <text>L-arginine + H(+) = agmatine + CO2</text>
        <dbReference type="Rhea" id="RHEA:17641"/>
        <dbReference type="ChEBI" id="CHEBI:15378"/>
        <dbReference type="ChEBI" id="CHEBI:16526"/>
        <dbReference type="ChEBI" id="CHEBI:32682"/>
        <dbReference type="ChEBI" id="CHEBI:58145"/>
        <dbReference type="EC" id="4.1.1.19"/>
    </reaction>
</comment>
<protein>
    <recommendedName>
        <fullName evidence="4">Pyruvoyl-dependent arginine decarboxylase AaxB</fullName>
        <ecNumber evidence="3">4.1.1.19</ecNumber>
    </recommendedName>
</protein>
<dbReference type="SFLD" id="SFLDS00055">
    <property type="entry name" value="Pyruvoyl-Dependent_Histidine/A"/>
    <property type="match status" value="1"/>
</dbReference>
<dbReference type="InterPro" id="IPR016105">
    <property type="entry name" value="Pyr-dep_his/arg-deCO2ase_sand"/>
</dbReference>
<evidence type="ECO:0000256" key="6">
    <source>
        <dbReference type="ARBA" id="ARBA00023239"/>
    </source>
</evidence>
<evidence type="ECO:0000256" key="4">
    <source>
        <dbReference type="ARBA" id="ARBA00014727"/>
    </source>
</evidence>
<dbReference type="SUPFAM" id="SSF56271">
    <property type="entry name" value="Pyruvoyl-dependent histidine and arginine decarboxylases"/>
    <property type="match status" value="1"/>
</dbReference>
<dbReference type="RefSeq" id="WP_197677051.1">
    <property type="nucleotide sequence ID" value="NZ_LT629749.1"/>
</dbReference>
<evidence type="ECO:0000313" key="10">
    <source>
        <dbReference type="Proteomes" id="UP000199092"/>
    </source>
</evidence>